<dbReference type="InterPro" id="IPR034110">
    <property type="entry name" value="LSMD1_Sm"/>
</dbReference>
<feature type="non-terminal residue" evidence="2">
    <location>
        <position position="1"/>
    </location>
</feature>
<name>W4JXX9_HETIT</name>
<organism evidence="2 3">
    <name type="scientific">Heterobasidion irregulare (strain TC 32-1)</name>
    <dbReference type="NCBI Taxonomy" id="747525"/>
    <lineage>
        <taxon>Eukaryota</taxon>
        <taxon>Fungi</taxon>
        <taxon>Dikarya</taxon>
        <taxon>Basidiomycota</taxon>
        <taxon>Agaricomycotina</taxon>
        <taxon>Agaricomycetes</taxon>
        <taxon>Russulales</taxon>
        <taxon>Bondarzewiaceae</taxon>
        <taxon>Heterobasidion</taxon>
        <taxon>Heterobasidion annosum species complex</taxon>
    </lineage>
</organism>
<dbReference type="RefSeq" id="XP_009550279.1">
    <property type="nucleotide sequence ID" value="XM_009551984.1"/>
</dbReference>
<proteinExistence type="predicted"/>
<dbReference type="InParanoid" id="W4JXX9"/>
<evidence type="ECO:0000313" key="3">
    <source>
        <dbReference type="Proteomes" id="UP000030671"/>
    </source>
</evidence>
<feature type="non-terminal residue" evidence="2">
    <location>
        <position position="77"/>
    </location>
</feature>
<dbReference type="Pfam" id="PF01423">
    <property type="entry name" value="LSM"/>
    <property type="match status" value="1"/>
</dbReference>
<dbReference type="InterPro" id="IPR001163">
    <property type="entry name" value="Sm_dom_euk/arc"/>
</dbReference>
<dbReference type="Proteomes" id="UP000030671">
    <property type="component" value="Unassembled WGS sequence"/>
</dbReference>
<dbReference type="SUPFAM" id="SSF50182">
    <property type="entry name" value="Sm-like ribonucleoproteins"/>
    <property type="match status" value="1"/>
</dbReference>
<dbReference type="GO" id="GO:0031417">
    <property type="term" value="C:NatC complex"/>
    <property type="evidence" value="ECO:0007669"/>
    <property type="project" value="InterPro"/>
</dbReference>
<dbReference type="eggNOG" id="ENOG502RCQH">
    <property type="taxonomic scope" value="Eukaryota"/>
</dbReference>
<sequence>PSPFMADALKPLLRRPLRVTIADGRIFLGTFVGTDKALNLLLVNTDEFRLGPAENPHGRYVGQVMIPWPRIVRVEAQ</sequence>
<evidence type="ECO:0000259" key="1">
    <source>
        <dbReference type="SMART" id="SM00651"/>
    </source>
</evidence>
<accession>W4JXX9</accession>
<dbReference type="STRING" id="747525.W4JXX9"/>
<evidence type="ECO:0000313" key="2">
    <source>
        <dbReference type="EMBL" id="ETW78299.1"/>
    </source>
</evidence>
<keyword evidence="3" id="KW-1185">Reference proteome</keyword>
<dbReference type="InterPro" id="IPR010920">
    <property type="entry name" value="LSM_dom_sf"/>
</dbReference>
<dbReference type="PANTHER" id="PTHR10701">
    <property type="entry name" value="SMALL NUCLEAR RIBONUCLEOPROTEIN-ASSOCIATED PROTEIN B AND N"/>
    <property type="match status" value="1"/>
</dbReference>
<dbReference type="CDD" id="cd06168">
    <property type="entry name" value="LSMD1"/>
    <property type="match status" value="1"/>
</dbReference>
<dbReference type="PANTHER" id="PTHR10701:SF5">
    <property type="entry name" value="N-ALPHA-ACETYLTRANSFERASE 38, NATC AUXILIARY SUBUNIT"/>
    <property type="match status" value="1"/>
</dbReference>
<dbReference type="GeneID" id="20669046"/>
<dbReference type="KEGG" id="hir:HETIRDRAFT_244356"/>
<feature type="domain" description="Sm" evidence="1">
    <location>
        <begin position="7"/>
        <end position="76"/>
    </location>
</feature>
<dbReference type="Gene3D" id="2.30.30.100">
    <property type="match status" value="1"/>
</dbReference>
<gene>
    <name evidence="2" type="ORF">HETIRDRAFT_244356</name>
</gene>
<dbReference type="HOGENOM" id="CLU_076902_4_5_1"/>
<protein>
    <recommendedName>
        <fullName evidence="1">Sm domain-containing protein</fullName>
    </recommendedName>
</protein>
<dbReference type="EMBL" id="KI925462">
    <property type="protein sequence ID" value="ETW78299.1"/>
    <property type="molecule type" value="Genomic_DNA"/>
</dbReference>
<dbReference type="AlphaFoldDB" id="W4JXX9"/>
<dbReference type="SMART" id="SM00651">
    <property type="entry name" value="Sm"/>
    <property type="match status" value="1"/>
</dbReference>
<reference evidence="2 3" key="1">
    <citation type="journal article" date="2012" name="New Phytol.">
        <title>Insight into trade-off between wood decay and parasitism from the genome of a fungal forest pathogen.</title>
        <authorList>
            <person name="Olson A."/>
            <person name="Aerts A."/>
            <person name="Asiegbu F."/>
            <person name="Belbahri L."/>
            <person name="Bouzid O."/>
            <person name="Broberg A."/>
            <person name="Canback B."/>
            <person name="Coutinho P.M."/>
            <person name="Cullen D."/>
            <person name="Dalman K."/>
            <person name="Deflorio G."/>
            <person name="van Diepen L.T."/>
            <person name="Dunand C."/>
            <person name="Duplessis S."/>
            <person name="Durling M."/>
            <person name="Gonthier P."/>
            <person name="Grimwood J."/>
            <person name="Fossdal C.G."/>
            <person name="Hansson D."/>
            <person name="Henrissat B."/>
            <person name="Hietala A."/>
            <person name="Himmelstrand K."/>
            <person name="Hoffmeister D."/>
            <person name="Hogberg N."/>
            <person name="James T.Y."/>
            <person name="Karlsson M."/>
            <person name="Kohler A."/>
            <person name="Kues U."/>
            <person name="Lee Y.H."/>
            <person name="Lin Y.C."/>
            <person name="Lind M."/>
            <person name="Lindquist E."/>
            <person name="Lombard V."/>
            <person name="Lucas S."/>
            <person name="Lunden K."/>
            <person name="Morin E."/>
            <person name="Murat C."/>
            <person name="Park J."/>
            <person name="Raffaello T."/>
            <person name="Rouze P."/>
            <person name="Salamov A."/>
            <person name="Schmutz J."/>
            <person name="Solheim H."/>
            <person name="Stahlberg J."/>
            <person name="Velez H."/>
            <person name="de Vries R.P."/>
            <person name="Wiebenga A."/>
            <person name="Woodward S."/>
            <person name="Yakovlev I."/>
            <person name="Garbelotto M."/>
            <person name="Martin F."/>
            <person name="Grigoriev I.V."/>
            <person name="Stenlid J."/>
        </authorList>
    </citation>
    <scope>NUCLEOTIDE SEQUENCE [LARGE SCALE GENOMIC DNA]</scope>
    <source>
        <strain evidence="2 3">TC 32-1</strain>
    </source>
</reference>
<dbReference type="OrthoDB" id="368909at2759"/>
<dbReference type="InterPro" id="IPR050914">
    <property type="entry name" value="snRNP_SmB/NAA38-like"/>
</dbReference>